<dbReference type="AlphaFoldDB" id="J9ZVP9"/>
<sequence length="43" mass="4823">MLLPTRIVMVEPGKRSCLQSIYSDCNWLKSLALDVLLTISTRG</sequence>
<organism evidence="1">
    <name type="scientific">Bacterium symbiont subsp. Theonella swinhoei (strain pTSMAC1)</name>
    <dbReference type="NCBI Taxonomy" id="1221190"/>
    <lineage>
        <taxon>Bacteria</taxon>
    </lineage>
</organism>
<proteinExistence type="predicted"/>
<accession>J9ZVP9</accession>
<dbReference type="EMBL" id="JX456532">
    <property type="protein sequence ID" value="AFS60666.1"/>
    <property type="molecule type" value="Genomic_DNA"/>
</dbReference>
<protein>
    <submittedName>
        <fullName evidence="1">Uncharacterized protein</fullName>
    </submittedName>
</protein>
<name>J9ZVP9_BACS1</name>
<evidence type="ECO:0000313" key="1">
    <source>
        <dbReference type="EMBL" id="AFS60666.1"/>
    </source>
</evidence>
<reference evidence="1" key="1">
    <citation type="journal article" date="2012" name="Science">
        <title>Metagenome mining reveals polytheonamides as posttranslationally modified ribosomal peptides.</title>
        <authorList>
            <person name="Freeman M.F."/>
            <person name="Gurgui C."/>
            <person name="Helf M.J."/>
            <person name="Morinaka B.I."/>
            <person name="Uria A.R."/>
            <person name="Oldham N.J."/>
            <person name="Sahl H.G."/>
            <person name="Matsunaga S."/>
            <person name="Piel J."/>
        </authorList>
    </citation>
    <scope>NUCLEOTIDE SEQUENCE</scope>
</reference>